<dbReference type="InterPro" id="IPR050706">
    <property type="entry name" value="Cyclic-di-GMP_PDE-like"/>
</dbReference>
<accession>A0ABQ1HY66</accession>
<evidence type="ECO:0000259" key="3">
    <source>
        <dbReference type="PROSITE" id="PS50887"/>
    </source>
</evidence>
<dbReference type="SMART" id="SM00304">
    <property type="entry name" value="HAMP"/>
    <property type="match status" value="1"/>
</dbReference>
<evidence type="ECO:0000313" key="4">
    <source>
        <dbReference type="EMBL" id="GGA97251.1"/>
    </source>
</evidence>
<dbReference type="Gene3D" id="3.20.20.450">
    <property type="entry name" value="EAL domain"/>
    <property type="match status" value="1"/>
</dbReference>
<gene>
    <name evidence="4" type="ORF">GCM10007414_07780</name>
</gene>
<dbReference type="PROSITE" id="PS50883">
    <property type="entry name" value="EAL"/>
    <property type="match status" value="1"/>
</dbReference>
<dbReference type="InterPro" id="IPR029787">
    <property type="entry name" value="Nucleotide_cyclase"/>
</dbReference>
<dbReference type="Gene3D" id="6.20.270.20">
    <property type="entry name" value="LapD/MoxY periplasmic domain"/>
    <property type="match status" value="1"/>
</dbReference>
<dbReference type="CDD" id="cd01948">
    <property type="entry name" value="EAL"/>
    <property type="match status" value="1"/>
</dbReference>
<dbReference type="InterPro" id="IPR003660">
    <property type="entry name" value="HAMP_dom"/>
</dbReference>
<dbReference type="Pfam" id="PF00672">
    <property type="entry name" value="HAMP"/>
    <property type="match status" value="1"/>
</dbReference>
<sequence>MTLYRQLLLVVLLIYGGLLAVVFSIEIGNTRAYLSEQQLSDVNNTSTSLGLSLSPYLESGDMVAAESVINAMFDSGYYQQIRLQLFTDNQLIDRHNSPTIAGVPQWFTNLDLFQPSEQKQVLTSGWMQLGELTVVGHPGYAYLQLWSAMVDLAKLFLVGFLITVLVLIRALRYLLKPLQQIQQQAKQIEQRNFGQAIPLPRTQELRSVVGAINHMSDNIAQQFASQVQEVNSLRKQALQDPVSGLGNRRYFLNQSQSWLAESGVGGLALVSLDIIEAIHVHGGFNQRDEFIAAMGELFSSYTEQQKQLVIARLSNLEFAILAEGYDQQQLESLAEQVQQDIQARLGTWQQHMARPLVMGLVLRQKQENISELLTAADTALQTARDLREGFYCLVEAEQSQIPRSQWKQLLETSINQHSLAYKTQVVQFIHSPQQLHQELFTSIEVDAQRFAAGQFMPALEQFKLGAKFDQMVLEKAAKALLADPQLKLAINLTLSALGELSFLNWLVELAHSYQSVAPRLALEIPETAFLRENQQLESSLDVLRELGYQIGIDQYGRNLNSLNYLSRVKPHYVKIDYGYTAQALAEDGDSHFLSAICRAARNLQIVTVAQRVENQQQVELLSVLPVDAYQGYIAPPQPFALAE</sequence>
<dbReference type="Gene3D" id="3.30.70.270">
    <property type="match status" value="1"/>
</dbReference>
<dbReference type="PROSITE" id="PS50887">
    <property type="entry name" value="GGDEF"/>
    <property type="match status" value="1"/>
</dbReference>
<keyword evidence="5" id="KW-1185">Reference proteome</keyword>
<dbReference type="SMART" id="SM00267">
    <property type="entry name" value="GGDEF"/>
    <property type="match status" value="1"/>
</dbReference>
<dbReference type="InterPro" id="IPR042461">
    <property type="entry name" value="LapD_MoxY_peri_C"/>
</dbReference>
<dbReference type="InterPro" id="IPR000160">
    <property type="entry name" value="GGDEF_dom"/>
</dbReference>
<proteinExistence type="predicted"/>
<dbReference type="SUPFAM" id="SSF55073">
    <property type="entry name" value="Nucleotide cyclase"/>
    <property type="match status" value="1"/>
</dbReference>
<feature type="domain" description="GGDEF" evidence="3">
    <location>
        <begin position="263"/>
        <end position="396"/>
    </location>
</feature>
<dbReference type="Proteomes" id="UP000651977">
    <property type="component" value="Unassembled WGS sequence"/>
</dbReference>
<dbReference type="PANTHER" id="PTHR33121:SF79">
    <property type="entry name" value="CYCLIC DI-GMP PHOSPHODIESTERASE PDED-RELATED"/>
    <property type="match status" value="1"/>
</dbReference>
<dbReference type="Pfam" id="PF00990">
    <property type="entry name" value="GGDEF"/>
    <property type="match status" value="1"/>
</dbReference>
<evidence type="ECO:0000259" key="2">
    <source>
        <dbReference type="PROSITE" id="PS50885"/>
    </source>
</evidence>
<dbReference type="InterPro" id="IPR032244">
    <property type="entry name" value="LapD_MoxY_N"/>
</dbReference>
<protein>
    <submittedName>
        <fullName evidence="4">GGDEF domain-containing protein</fullName>
    </submittedName>
</protein>
<reference evidence="5" key="1">
    <citation type="journal article" date="2019" name="Int. J. Syst. Evol. Microbiol.">
        <title>The Global Catalogue of Microorganisms (GCM) 10K type strain sequencing project: providing services to taxonomists for standard genome sequencing and annotation.</title>
        <authorList>
            <consortium name="The Broad Institute Genomics Platform"/>
            <consortium name="The Broad Institute Genome Sequencing Center for Infectious Disease"/>
            <person name="Wu L."/>
            <person name="Ma J."/>
        </authorList>
    </citation>
    <scope>NUCLEOTIDE SEQUENCE [LARGE SCALE GENOMIC DNA]</scope>
    <source>
        <strain evidence="5">CGMCC 1.10131</strain>
    </source>
</reference>
<feature type="domain" description="EAL" evidence="1">
    <location>
        <begin position="403"/>
        <end position="643"/>
    </location>
</feature>
<evidence type="ECO:0000313" key="5">
    <source>
        <dbReference type="Proteomes" id="UP000651977"/>
    </source>
</evidence>
<dbReference type="PROSITE" id="PS50885">
    <property type="entry name" value="HAMP"/>
    <property type="match status" value="1"/>
</dbReference>
<dbReference type="Pfam" id="PF00563">
    <property type="entry name" value="EAL"/>
    <property type="match status" value="1"/>
</dbReference>
<dbReference type="EMBL" id="BMDY01000003">
    <property type="protein sequence ID" value="GGA97251.1"/>
    <property type="molecule type" value="Genomic_DNA"/>
</dbReference>
<dbReference type="SUPFAM" id="SSF141868">
    <property type="entry name" value="EAL domain-like"/>
    <property type="match status" value="1"/>
</dbReference>
<organism evidence="4 5">
    <name type="scientific">Agarivorans gilvus</name>
    <dbReference type="NCBI Taxonomy" id="680279"/>
    <lineage>
        <taxon>Bacteria</taxon>
        <taxon>Pseudomonadati</taxon>
        <taxon>Pseudomonadota</taxon>
        <taxon>Gammaproteobacteria</taxon>
        <taxon>Alteromonadales</taxon>
        <taxon>Alteromonadaceae</taxon>
        <taxon>Agarivorans</taxon>
    </lineage>
</organism>
<name>A0ABQ1HY66_9ALTE</name>
<dbReference type="Gene3D" id="3.30.110.200">
    <property type="match status" value="1"/>
</dbReference>
<dbReference type="InterPro" id="IPR035919">
    <property type="entry name" value="EAL_sf"/>
</dbReference>
<dbReference type="InterPro" id="IPR001633">
    <property type="entry name" value="EAL_dom"/>
</dbReference>
<evidence type="ECO:0000259" key="1">
    <source>
        <dbReference type="PROSITE" id="PS50883"/>
    </source>
</evidence>
<dbReference type="RefSeq" id="WP_188407287.1">
    <property type="nucleotide sequence ID" value="NZ_BMDY01000003.1"/>
</dbReference>
<dbReference type="Pfam" id="PF16448">
    <property type="entry name" value="LapD_MoxY_N"/>
    <property type="match status" value="1"/>
</dbReference>
<comment type="caution">
    <text evidence="4">The sequence shown here is derived from an EMBL/GenBank/DDBJ whole genome shotgun (WGS) entry which is preliminary data.</text>
</comment>
<dbReference type="PANTHER" id="PTHR33121">
    <property type="entry name" value="CYCLIC DI-GMP PHOSPHODIESTERASE PDEF"/>
    <property type="match status" value="1"/>
</dbReference>
<dbReference type="InterPro" id="IPR043128">
    <property type="entry name" value="Rev_trsase/Diguanyl_cyclase"/>
</dbReference>
<dbReference type="SUPFAM" id="SSF158472">
    <property type="entry name" value="HAMP domain-like"/>
    <property type="match status" value="1"/>
</dbReference>
<feature type="domain" description="HAMP" evidence="2">
    <location>
        <begin position="172"/>
        <end position="224"/>
    </location>
</feature>
<dbReference type="Gene3D" id="6.10.340.10">
    <property type="match status" value="1"/>
</dbReference>
<dbReference type="SMART" id="SM00052">
    <property type="entry name" value="EAL"/>
    <property type="match status" value="1"/>
</dbReference>